<organism evidence="3 4">
    <name type="scientific">Lymnaea stagnalis</name>
    <name type="common">Great pond snail</name>
    <name type="synonym">Helix stagnalis</name>
    <dbReference type="NCBI Taxonomy" id="6523"/>
    <lineage>
        <taxon>Eukaryota</taxon>
        <taxon>Metazoa</taxon>
        <taxon>Spiralia</taxon>
        <taxon>Lophotrochozoa</taxon>
        <taxon>Mollusca</taxon>
        <taxon>Gastropoda</taxon>
        <taxon>Heterobranchia</taxon>
        <taxon>Euthyneura</taxon>
        <taxon>Panpulmonata</taxon>
        <taxon>Hygrophila</taxon>
        <taxon>Lymnaeoidea</taxon>
        <taxon>Lymnaeidae</taxon>
        <taxon>Lymnaea</taxon>
    </lineage>
</organism>
<name>A0AAV2HV06_LYMST</name>
<dbReference type="AlphaFoldDB" id="A0AAV2HV06"/>
<feature type="signal peptide" evidence="2">
    <location>
        <begin position="1"/>
        <end position="23"/>
    </location>
</feature>
<evidence type="ECO:0000313" key="3">
    <source>
        <dbReference type="EMBL" id="CAL1538042.1"/>
    </source>
</evidence>
<feature type="chain" id="PRO_5043796997" evidence="2">
    <location>
        <begin position="24"/>
        <end position="359"/>
    </location>
</feature>
<comment type="caution">
    <text evidence="3">The sequence shown here is derived from an EMBL/GenBank/DDBJ whole genome shotgun (WGS) entry which is preliminary data.</text>
</comment>
<evidence type="ECO:0000256" key="1">
    <source>
        <dbReference type="SAM" id="MobiDB-lite"/>
    </source>
</evidence>
<evidence type="ECO:0000256" key="2">
    <source>
        <dbReference type="SAM" id="SignalP"/>
    </source>
</evidence>
<feature type="region of interest" description="Disordered" evidence="1">
    <location>
        <begin position="214"/>
        <end position="247"/>
    </location>
</feature>
<dbReference type="EMBL" id="CAXITT010000282">
    <property type="protein sequence ID" value="CAL1538042.1"/>
    <property type="molecule type" value="Genomic_DNA"/>
</dbReference>
<proteinExistence type="predicted"/>
<keyword evidence="4" id="KW-1185">Reference proteome</keyword>
<gene>
    <name evidence="3" type="ORF">GSLYS_00011863001</name>
</gene>
<accession>A0AAV2HV06</accession>
<reference evidence="3 4" key="1">
    <citation type="submission" date="2024-04" db="EMBL/GenBank/DDBJ databases">
        <authorList>
            <consortium name="Genoscope - CEA"/>
            <person name="William W."/>
        </authorList>
    </citation>
    <scope>NUCLEOTIDE SEQUENCE [LARGE SCALE GENOMIC DNA]</scope>
</reference>
<protein>
    <submittedName>
        <fullName evidence="3">Uncharacterized protein</fullName>
    </submittedName>
</protein>
<evidence type="ECO:0000313" key="4">
    <source>
        <dbReference type="Proteomes" id="UP001497497"/>
    </source>
</evidence>
<dbReference type="Proteomes" id="UP001497497">
    <property type="component" value="Unassembled WGS sequence"/>
</dbReference>
<keyword evidence="2" id="KW-0732">Signal</keyword>
<sequence>MCVLLRSWVLVVHIVYIRPDCWQREPMLSLSNMLCFVQSESTSKWFKSRNSTAPETSIQSMVKMDHSTIYKENVVLEEGLAEQIGHLKRDERRLLAETGEQLEEIRKQMQVISRLQEAVNSRNPADSTDFLSSTRASRYGNDRQEYGDHGKGNRSQMRIEAEREKFSSKNLFNVRRAKSALGFETLPQKKFFQPPVVDMEPFDVFVPDTTESIDEAPASLPEQKPPPRAKSAKGYLKPTSSSQSGMRPVTAGYVRESKPDDLLPPRAQTAVIRCRSRRELELLSRVAPKEDEIINTFENRKRNMTIISEKRRRSQLLQLRSEREILESKVSDFLMDLERFNRNHQAIKLIKRKDTQGVL</sequence>